<evidence type="ECO:0000313" key="1">
    <source>
        <dbReference type="EMBL" id="BBY94443.1"/>
    </source>
</evidence>
<dbReference type="KEGG" id="mgau:MGALJ_41120"/>
<proteinExistence type="predicted"/>
<sequence length="175" mass="20713">MWEFSVVATTLSVIAIAFTARNYWWTRYAAVRENQAKLRADLKDRLHPFDFWRLEKTLNQLHSRSPSTSIEEDLRKLGEYISFHKDEFVAPTPDQLQILADTIETTRRMYDATRQPPTSDRVLDAAYEANEREELTKQFKRLRAEVRVVLLGLTQIQKKVLSTRQQIRLFKELRN</sequence>
<evidence type="ECO:0000313" key="2">
    <source>
        <dbReference type="Proteomes" id="UP000465785"/>
    </source>
</evidence>
<reference evidence="1 2" key="1">
    <citation type="journal article" date="2019" name="Emerg. Microbes Infect.">
        <title>Comprehensive subspecies identification of 175 nontuberculous mycobacteria species based on 7547 genomic profiles.</title>
        <authorList>
            <person name="Matsumoto Y."/>
            <person name="Kinjo T."/>
            <person name="Motooka D."/>
            <person name="Nabeya D."/>
            <person name="Jung N."/>
            <person name="Uechi K."/>
            <person name="Horii T."/>
            <person name="Iida T."/>
            <person name="Fujita J."/>
            <person name="Nakamura S."/>
        </authorList>
    </citation>
    <scope>NUCLEOTIDE SEQUENCE [LARGE SCALE GENOMIC DNA]</scope>
    <source>
        <strain evidence="1 2">JCM 6399</strain>
    </source>
</reference>
<dbReference type="Proteomes" id="UP000465785">
    <property type="component" value="Chromosome"/>
</dbReference>
<accession>A0A9W4BCQ1</accession>
<dbReference type="AlphaFoldDB" id="A0A9W4BCQ1"/>
<protein>
    <submittedName>
        <fullName evidence="1">Uncharacterized protein</fullName>
    </submittedName>
</protein>
<dbReference type="EMBL" id="AP022601">
    <property type="protein sequence ID" value="BBY94443.1"/>
    <property type="molecule type" value="Genomic_DNA"/>
</dbReference>
<dbReference type="RefSeq" id="WP_163732082.1">
    <property type="nucleotide sequence ID" value="NZ_AP022601.1"/>
</dbReference>
<gene>
    <name evidence="1" type="ORF">MGALJ_41120</name>
</gene>
<name>A0A9W4BCQ1_9MYCO</name>
<keyword evidence="2" id="KW-1185">Reference proteome</keyword>
<organism evidence="1 2">
    <name type="scientific">Mycobacterium gallinarum</name>
    <dbReference type="NCBI Taxonomy" id="39689"/>
    <lineage>
        <taxon>Bacteria</taxon>
        <taxon>Bacillati</taxon>
        <taxon>Actinomycetota</taxon>
        <taxon>Actinomycetes</taxon>
        <taxon>Mycobacteriales</taxon>
        <taxon>Mycobacteriaceae</taxon>
        <taxon>Mycobacterium</taxon>
    </lineage>
</organism>